<keyword evidence="2" id="KW-1185">Reference proteome</keyword>
<dbReference type="Proteomes" id="UP001345963">
    <property type="component" value="Unassembled WGS sequence"/>
</dbReference>
<comment type="caution">
    <text evidence="1">The sequence shown here is derived from an EMBL/GenBank/DDBJ whole genome shotgun (WGS) entry which is preliminary data.</text>
</comment>
<name>A0ABU7AHE5_9TELE</name>
<organism evidence="1 2">
    <name type="scientific">Ataeniobius toweri</name>
    <dbReference type="NCBI Taxonomy" id="208326"/>
    <lineage>
        <taxon>Eukaryota</taxon>
        <taxon>Metazoa</taxon>
        <taxon>Chordata</taxon>
        <taxon>Craniata</taxon>
        <taxon>Vertebrata</taxon>
        <taxon>Euteleostomi</taxon>
        <taxon>Actinopterygii</taxon>
        <taxon>Neopterygii</taxon>
        <taxon>Teleostei</taxon>
        <taxon>Neoteleostei</taxon>
        <taxon>Acanthomorphata</taxon>
        <taxon>Ovalentaria</taxon>
        <taxon>Atherinomorphae</taxon>
        <taxon>Cyprinodontiformes</taxon>
        <taxon>Goodeidae</taxon>
        <taxon>Ataeniobius</taxon>
    </lineage>
</organism>
<reference evidence="1 2" key="1">
    <citation type="submission" date="2021-07" db="EMBL/GenBank/DDBJ databases">
        <authorList>
            <person name="Palmer J.M."/>
        </authorList>
    </citation>
    <scope>NUCLEOTIDE SEQUENCE [LARGE SCALE GENOMIC DNA]</scope>
    <source>
        <strain evidence="1 2">AT_MEX2019</strain>
        <tissue evidence="1">Muscle</tissue>
    </source>
</reference>
<evidence type="ECO:0000313" key="2">
    <source>
        <dbReference type="Proteomes" id="UP001345963"/>
    </source>
</evidence>
<protein>
    <submittedName>
        <fullName evidence="1">Uncharacterized protein</fullName>
    </submittedName>
</protein>
<gene>
    <name evidence="1" type="ORF">ATANTOWER_025805</name>
</gene>
<sequence length="96" mass="10340">MAAHTKPGSAGVFLSTVATCMLSMRDCYKVNLRVDMNGNKWVLFCVADLEVGRSIHTNRDLLPGAAVSFLLAGNDITVGARWQTSVQSQVQSPKGE</sequence>
<proteinExistence type="predicted"/>
<accession>A0ABU7AHE5</accession>
<dbReference type="EMBL" id="JAHUTI010015854">
    <property type="protein sequence ID" value="MED6237477.1"/>
    <property type="molecule type" value="Genomic_DNA"/>
</dbReference>
<evidence type="ECO:0000313" key="1">
    <source>
        <dbReference type="EMBL" id="MED6237477.1"/>
    </source>
</evidence>